<reference evidence="2" key="1">
    <citation type="journal article" date="2020" name="Fungal Divers.">
        <title>Resolving the Mortierellaceae phylogeny through synthesis of multi-gene phylogenetics and phylogenomics.</title>
        <authorList>
            <person name="Vandepol N."/>
            <person name="Liber J."/>
            <person name="Desiro A."/>
            <person name="Na H."/>
            <person name="Kennedy M."/>
            <person name="Barry K."/>
            <person name="Grigoriev I.V."/>
            <person name="Miller A.N."/>
            <person name="O'Donnell K."/>
            <person name="Stajich J.E."/>
            <person name="Bonito G."/>
        </authorList>
    </citation>
    <scope>NUCLEOTIDE SEQUENCE</scope>
    <source>
        <strain evidence="2">NRRL 6426</strain>
    </source>
</reference>
<evidence type="ECO:0000256" key="1">
    <source>
        <dbReference type="SAM" id="MobiDB-lite"/>
    </source>
</evidence>
<protein>
    <submittedName>
        <fullName evidence="2">Uncharacterized protein</fullName>
    </submittedName>
</protein>
<evidence type="ECO:0000313" key="3">
    <source>
        <dbReference type="Proteomes" id="UP000748756"/>
    </source>
</evidence>
<evidence type="ECO:0000313" key="2">
    <source>
        <dbReference type="EMBL" id="KAF9130589.1"/>
    </source>
</evidence>
<sequence>MATCKISDCDALPEQGKKLCKDHRKQAKKASNSITNAEMLRGKRILRILLKSEEGRAIVEEIEAGRWLKPSLYEHESAESDDETDEEPAVDDETKEGLASNDDTKEEPVADEGKNKDMQRQIDDLTAQLQDLKVIVKATFLSVVEK</sequence>
<name>A0A9P5RFH5_9FUNG</name>
<comment type="caution">
    <text evidence="2">The sequence shown here is derived from an EMBL/GenBank/DDBJ whole genome shotgun (WGS) entry which is preliminary data.</text>
</comment>
<feature type="non-terminal residue" evidence="2">
    <location>
        <position position="146"/>
    </location>
</feature>
<dbReference type="EMBL" id="JAAAUQ010001933">
    <property type="protein sequence ID" value="KAF9130589.1"/>
    <property type="molecule type" value="Genomic_DNA"/>
</dbReference>
<dbReference type="Proteomes" id="UP000748756">
    <property type="component" value="Unassembled WGS sequence"/>
</dbReference>
<organism evidence="2 3">
    <name type="scientific">Linnemannia schmuckeri</name>
    <dbReference type="NCBI Taxonomy" id="64567"/>
    <lineage>
        <taxon>Eukaryota</taxon>
        <taxon>Fungi</taxon>
        <taxon>Fungi incertae sedis</taxon>
        <taxon>Mucoromycota</taxon>
        <taxon>Mortierellomycotina</taxon>
        <taxon>Mortierellomycetes</taxon>
        <taxon>Mortierellales</taxon>
        <taxon>Mortierellaceae</taxon>
        <taxon>Linnemannia</taxon>
    </lineage>
</organism>
<feature type="compositionally biased region" description="Acidic residues" evidence="1">
    <location>
        <begin position="79"/>
        <end position="94"/>
    </location>
</feature>
<keyword evidence="3" id="KW-1185">Reference proteome</keyword>
<gene>
    <name evidence="2" type="ORF">BG015_003984</name>
</gene>
<dbReference type="AlphaFoldDB" id="A0A9P5RFH5"/>
<feature type="region of interest" description="Disordered" evidence="1">
    <location>
        <begin position="70"/>
        <end position="119"/>
    </location>
</feature>
<accession>A0A9P5RFH5</accession>
<proteinExistence type="predicted"/>
<dbReference type="OrthoDB" id="2418240at2759"/>
<feature type="compositionally biased region" description="Basic and acidic residues" evidence="1">
    <location>
        <begin position="102"/>
        <end position="119"/>
    </location>
</feature>